<dbReference type="PANTHER" id="PTHR44329:SF288">
    <property type="entry name" value="MITOGEN-ACTIVATED PROTEIN KINASE KINASE KINASE 20"/>
    <property type="match status" value="1"/>
</dbReference>
<evidence type="ECO:0000256" key="4">
    <source>
        <dbReference type="ARBA" id="ARBA00022777"/>
    </source>
</evidence>
<dbReference type="Pfam" id="PF13637">
    <property type="entry name" value="Ank_4"/>
    <property type="match status" value="1"/>
</dbReference>
<dbReference type="GO" id="GO:0004674">
    <property type="term" value="F:protein serine/threonine kinase activity"/>
    <property type="evidence" value="ECO:0007669"/>
    <property type="project" value="TreeGrafter"/>
</dbReference>
<dbReference type="SUPFAM" id="SSF48403">
    <property type="entry name" value="Ankyrin repeat"/>
    <property type="match status" value="2"/>
</dbReference>
<evidence type="ECO:0000256" key="6">
    <source>
        <dbReference type="SAM" id="MobiDB-lite"/>
    </source>
</evidence>
<evidence type="ECO:0000256" key="2">
    <source>
        <dbReference type="ARBA" id="ARBA00022679"/>
    </source>
</evidence>
<dbReference type="SMART" id="SM00220">
    <property type="entry name" value="S_TKc"/>
    <property type="match status" value="1"/>
</dbReference>
<keyword evidence="4" id="KW-0418">Kinase</keyword>
<dbReference type="InterPro" id="IPR051681">
    <property type="entry name" value="Ser/Thr_Kinases-Pseudokinases"/>
</dbReference>
<dbReference type="PROSITE" id="PS00108">
    <property type="entry name" value="PROTEIN_KINASE_ST"/>
    <property type="match status" value="1"/>
</dbReference>
<evidence type="ECO:0000313" key="9">
    <source>
        <dbReference type="Proteomes" id="UP001197093"/>
    </source>
</evidence>
<dbReference type="SMART" id="SM00248">
    <property type="entry name" value="ANK"/>
    <property type="match status" value="7"/>
</dbReference>
<sequence>MLPEDHFLSLAVREAMKPLGSWKVDRFGWEPSGRDPFGLDEPPLTKEPKPAAESDREAATSEESSEWDARLLRQRMQGSSSDEEATEGASSNNAQGGATPGSSESFSVVLAQLHFILSILSEDGSFFRLPPLGTIHTCPLIGSGHSFVVRRASKAEIPELGDLPGQSGGSGDSNEPPRYYAIKAANVSRAEDATARMRDVLREVQILTHAPLRAHPNIVRLLGFAWERLRIDITSRVTRWPCLVLEYSEYGSMVDVFEQHVVGFETRIDLCLDVGHGLAALHDADVVHGDVKMENVLVFLVGDRLTAKISDFGFASVDLDGSQPSVPFHMGTRPWRAPEVGKTLSRAELFLTDVYSYGLLIWRTIAYGHTPFVEADGKPSEEVMDQIEKNGQVGGAMFDMAAVHSLGDLLPETHFVPQGLGIYTYGCYDNRLDFQMMLALVGFCQSKQSMEGSLSFFRPHCASTLSAWHLDEWSSILDDGTGIKERCRELSWQELCESAYADSDTSAEQLYSQFHILWPSGKTIPGELLPMLAGRALRRGMEFILREVLENDMPGKAAFLELFTTRLCRGAGIVAGPADAGIPLPDDAALFKIIADGKPAEDIFRLAATWGRLGTAQAVLARYPSLNIQATDMNGETALLRACRGGHYDLAFWLLKTLKASAAQKTQLAVTPLHWIHVFTGPRALKLAKLLKKNGGDPNAIAINGSNKPEAQFWFFKGPPLIRAVAAGNEDAVRALLEIGADPTVPIKAGSENAIQFAARRLRAAILAMLLAKVPDYPVHALDGLGRTLLSCVINCHITYAAKIHGKRHEEAQRETFDVVWNLKRKRKGLFHRWWVKTPVQRFFQSINASGMIPIQVAVKAGSMLIVRAIINLAAETAAVIGESLARRLQLSITSAGLQSAVLYEKAEMVRFFLSLGASPLDPAYSVDPGKAFQDPPVLFSAEDLRCHWLGHTTVLHTCARAGDSSTVIGKLLLERLKPKYTESLSNYQLEARKRAAVEFTHGEDSYGGGDLLLNVRDEYDCSPFYSALENEEYMYASQLLEYGANKNALIKDTSIAEHALAWSPVKALTAVKFLVRGTWGNLRISRRGYLDGVIARTASWPRAQAADMFNDVLGFVAPRHDDAETAIYRGQHRVMRADGGPTHCGCSLDWDRHICRAVEALNAPALEELVRRRPTGEKPLDGYSPVNALRRVLLGMEVPDTLEERKERFRTWKVAADMLPTLQQRYPDHRYDTSLILMNIAGDIIRQVEPELSIASARFCAGATSVTAFAVQVRRLLAPFLFVAAGCSDSEMRSLERRIGRFIPPQAKLECSVTRKKPAKEGLDLEWTCEDPDLRVPWPAAPKTGLLQAGCYCWK</sequence>
<organism evidence="8 9">
    <name type="scientific">Staphylotrichum longicolle</name>
    <dbReference type="NCBI Taxonomy" id="669026"/>
    <lineage>
        <taxon>Eukaryota</taxon>
        <taxon>Fungi</taxon>
        <taxon>Dikarya</taxon>
        <taxon>Ascomycota</taxon>
        <taxon>Pezizomycotina</taxon>
        <taxon>Sordariomycetes</taxon>
        <taxon>Sordariomycetidae</taxon>
        <taxon>Sordariales</taxon>
        <taxon>Chaetomiaceae</taxon>
        <taxon>Staphylotrichum</taxon>
    </lineage>
</organism>
<reference evidence="8" key="1">
    <citation type="submission" date="2023-02" db="EMBL/GenBank/DDBJ databases">
        <authorList>
            <person name="Palmer J.M."/>
        </authorList>
    </citation>
    <scope>NUCLEOTIDE SEQUENCE</scope>
    <source>
        <strain evidence="8">FW57</strain>
    </source>
</reference>
<dbReference type="InterPro" id="IPR011009">
    <property type="entry name" value="Kinase-like_dom_sf"/>
</dbReference>
<dbReference type="SUPFAM" id="SSF56112">
    <property type="entry name" value="Protein kinase-like (PK-like)"/>
    <property type="match status" value="1"/>
</dbReference>
<evidence type="ECO:0000256" key="1">
    <source>
        <dbReference type="ARBA" id="ARBA00005843"/>
    </source>
</evidence>
<evidence type="ECO:0000259" key="7">
    <source>
        <dbReference type="PROSITE" id="PS50011"/>
    </source>
</evidence>
<comment type="caution">
    <text evidence="8">The sequence shown here is derived from an EMBL/GenBank/DDBJ whole genome shotgun (WGS) entry which is preliminary data.</text>
</comment>
<gene>
    <name evidence="8" type="ORF">NEMBOFW57_004706</name>
</gene>
<dbReference type="PROSITE" id="PS50011">
    <property type="entry name" value="PROTEIN_KINASE_DOM"/>
    <property type="match status" value="1"/>
</dbReference>
<dbReference type="InterPro" id="IPR002110">
    <property type="entry name" value="Ankyrin_rpt"/>
</dbReference>
<keyword evidence="9" id="KW-1185">Reference proteome</keyword>
<dbReference type="InterPro" id="IPR036770">
    <property type="entry name" value="Ankyrin_rpt-contain_sf"/>
</dbReference>
<dbReference type="Gene3D" id="1.25.40.20">
    <property type="entry name" value="Ankyrin repeat-containing domain"/>
    <property type="match status" value="2"/>
</dbReference>
<proteinExistence type="inferred from homology"/>
<keyword evidence="3" id="KW-0547">Nucleotide-binding</keyword>
<protein>
    <recommendedName>
        <fullName evidence="7">Protein kinase domain-containing protein</fullName>
    </recommendedName>
</protein>
<feature type="compositionally biased region" description="Basic and acidic residues" evidence="6">
    <location>
        <begin position="43"/>
        <end position="59"/>
    </location>
</feature>
<evidence type="ECO:0000256" key="3">
    <source>
        <dbReference type="ARBA" id="ARBA00022741"/>
    </source>
</evidence>
<feature type="region of interest" description="Disordered" evidence="6">
    <location>
        <begin position="24"/>
        <end position="103"/>
    </location>
</feature>
<dbReference type="Pfam" id="PF00069">
    <property type="entry name" value="Pkinase"/>
    <property type="match status" value="1"/>
</dbReference>
<dbReference type="Proteomes" id="UP001197093">
    <property type="component" value="Unassembled WGS sequence"/>
</dbReference>
<dbReference type="InterPro" id="IPR000719">
    <property type="entry name" value="Prot_kinase_dom"/>
</dbReference>
<keyword evidence="5" id="KW-0067">ATP-binding</keyword>
<accession>A0AAD4I5W7</accession>
<dbReference type="GO" id="GO:0005524">
    <property type="term" value="F:ATP binding"/>
    <property type="evidence" value="ECO:0007669"/>
    <property type="project" value="UniProtKB-KW"/>
</dbReference>
<keyword evidence="2" id="KW-0808">Transferase</keyword>
<dbReference type="PANTHER" id="PTHR44329">
    <property type="entry name" value="SERINE/THREONINE-PROTEIN KINASE TNNI3K-RELATED"/>
    <property type="match status" value="1"/>
</dbReference>
<dbReference type="EMBL" id="JAHCVI010000001">
    <property type="protein sequence ID" value="KAG7294630.1"/>
    <property type="molecule type" value="Genomic_DNA"/>
</dbReference>
<evidence type="ECO:0000313" key="8">
    <source>
        <dbReference type="EMBL" id="KAG7294630.1"/>
    </source>
</evidence>
<name>A0AAD4I5W7_9PEZI</name>
<feature type="domain" description="Protein kinase" evidence="7">
    <location>
        <begin position="135"/>
        <end position="567"/>
    </location>
</feature>
<dbReference type="InterPro" id="IPR008271">
    <property type="entry name" value="Ser/Thr_kinase_AS"/>
</dbReference>
<comment type="similarity">
    <text evidence="1">Belongs to the protein kinase superfamily. TKL Ser/Thr protein kinase family.</text>
</comment>
<dbReference type="Gene3D" id="1.10.510.10">
    <property type="entry name" value="Transferase(Phosphotransferase) domain 1"/>
    <property type="match status" value="1"/>
</dbReference>
<evidence type="ECO:0000256" key="5">
    <source>
        <dbReference type="ARBA" id="ARBA00022840"/>
    </source>
</evidence>
<feature type="compositionally biased region" description="Polar residues" evidence="6">
    <location>
        <begin position="88"/>
        <end position="103"/>
    </location>
</feature>